<dbReference type="EMBL" id="WNVC01000006">
    <property type="protein sequence ID" value="MDZ4998130.1"/>
    <property type="molecule type" value="Genomic_DNA"/>
</dbReference>
<dbReference type="InterPro" id="IPR013670">
    <property type="entry name" value="EcoEI_R_C_dom"/>
</dbReference>
<dbReference type="CDD" id="cd18799">
    <property type="entry name" value="SF2_C_EcoAI-like"/>
    <property type="match status" value="1"/>
</dbReference>
<evidence type="ECO:0000313" key="5">
    <source>
        <dbReference type="Proteomes" id="UP001291306"/>
    </source>
</evidence>
<feature type="coiled-coil region" evidence="1">
    <location>
        <begin position="153"/>
        <end position="192"/>
    </location>
</feature>
<dbReference type="PANTHER" id="PTHR47396">
    <property type="entry name" value="TYPE I RESTRICTION ENZYME ECOKI R PROTEIN"/>
    <property type="match status" value="1"/>
</dbReference>
<dbReference type="InterPro" id="IPR014001">
    <property type="entry name" value="Helicase_ATP-bd"/>
</dbReference>
<dbReference type="RefSeq" id="WP_322387388.1">
    <property type="nucleotide sequence ID" value="NZ_WNUS01000012.1"/>
</dbReference>
<dbReference type="PROSITE" id="PS51194">
    <property type="entry name" value="HELICASE_CTER"/>
    <property type="match status" value="1"/>
</dbReference>
<dbReference type="GO" id="GO:0009307">
    <property type="term" value="P:DNA restriction-modification system"/>
    <property type="evidence" value="ECO:0007669"/>
    <property type="project" value="UniProtKB-KW"/>
</dbReference>
<dbReference type="AlphaFoldDB" id="A0AAW9I0T2"/>
<dbReference type="InterPro" id="IPR006935">
    <property type="entry name" value="Helicase/UvrB_N"/>
</dbReference>
<dbReference type="GO" id="GO:0005829">
    <property type="term" value="C:cytosol"/>
    <property type="evidence" value="ECO:0007669"/>
    <property type="project" value="TreeGrafter"/>
</dbReference>
<dbReference type="InterPro" id="IPR027417">
    <property type="entry name" value="P-loop_NTPase"/>
</dbReference>
<dbReference type="InterPro" id="IPR007409">
    <property type="entry name" value="Restrct_endonuc_type1_HsdR_N"/>
</dbReference>
<dbReference type="InterPro" id="IPR025285">
    <property type="entry name" value="DUF4145"/>
</dbReference>
<dbReference type="Pfam" id="PF00271">
    <property type="entry name" value="Helicase_C"/>
    <property type="match status" value="1"/>
</dbReference>
<dbReference type="Pfam" id="PF08463">
    <property type="entry name" value="EcoEI_R_C"/>
    <property type="match status" value="1"/>
</dbReference>
<dbReference type="PANTHER" id="PTHR47396:SF1">
    <property type="entry name" value="ATP-DEPENDENT HELICASE IRC3-RELATED"/>
    <property type="match status" value="1"/>
</dbReference>
<dbReference type="GO" id="GO:0003677">
    <property type="term" value="F:DNA binding"/>
    <property type="evidence" value="ECO:0007669"/>
    <property type="project" value="UniProtKB-KW"/>
</dbReference>
<proteinExistence type="predicted"/>
<dbReference type="CDD" id="cd18032">
    <property type="entry name" value="DEXHc_RE_I_III_res"/>
    <property type="match status" value="1"/>
</dbReference>
<protein>
    <submittedName>
        <fullName evidence="4">DUF4145 domain-containing protein</fullName>
    </submittedName>
</protein>
<dbReference type="InterPro" id="IPR001650">
    <property type="entry name" value="Helicase_C-like"/>
</dbReference>
<evidence type="ECO:0000313" key="4">
    <source>
        <dbReference type="EMBL" id="MDZ4998130.1"/>
    </source>
</evidence>
<evidence type="ECO:0000256" key="1">
    <source>
        <dbReference type="SAM" id="Coils"/>
    </source>
</evidence>
<dbReference type="Proteomes" id="UP001291306">
    <property type="component" value="Unassembled WGS sequence"/>
</dbReference>
<dbReference type="SUPFAM" id="SSF52540">
    <property type="entry name" value="P-loop containing nucleoside triphosphate hydrolases"/>
    <property type="match status" value="2"/>
</dbReference>
<evidence type="ECO:0000259" key="3">
    <source>
        <dbReference type="PROSITE" id="PS51194"/>
    </source>
</evidence>
<organism evidence="4 5">
    <name type="scientific">Clostridium perfringens</name>
    <dbReference type="NCBI Taxonomy" id="1502"/>
    <lineage>
        <taxon>Bacteria</taxon>
        <taxon>Bacillati</taxon>
        <taxon>Bacillota</taxon>
        <taxon>Clostridia</taxon>
        <taxon>Eubacteriales</taxon>
        <taxon>Clostridiaceae</taxon>
        <taxon>Clostridium</taxon>
    </lineage>
</organism>
<dbReference type="GO" id="GO:0009035">
    <property type="term" value="F:type I site-specific deoxyribonuclease activity"/>
    <property type="evidence" value="ECO:0007669"/>
    <property type="project" value="UniProtKB-EC"/>
</dbReference>
<dbReference type="PROSITE" id="PS51192">
    <property type="entry name" value="HELICASE_ATP_BIND_1"/>
    <property type="match status" value="1"/>
</dbReference>
<name>A0AAW9I0T2_CLOPF</name>
<gene>
    <name evidence="4" type="ORF">GNF79_03265</name>
</gene>
<sequence>MCSNFEFLKGKNEFESFSSQCLEAEKSIIVSPATCAILSRRALELAVKWVYANDSDLVLPYQDNISSLIHNESFRELIDSSMFNIIKYIVKLGNVAVHTNKSITRGEAVLALHNLHQFVSWIDYCYANEYTARDFDENELHDGDNKRTRPEELKDLYEKLSSKDRKLEELINENEELRKLRTEKRKENTENNHFKVDDISEAETRRRYIDVELKLSGWTFGKDVGIEVEIPGMPNNSGVGFADYVLYGDNGKPLAVVEAKRTSVDEKKGEQQAKLYADCLEKQYGQRPIIFLSNGFNYWIWDDCGQRRAFGFYKKSELQLIIDRRTSKKNLNNIKISDDISNRYYQKEAITAVAEAFERNQRKALLVCATGTGKTRTAISIVDVLSRHNWVKNVLFLADRKALVKQAKNNFSKLLPNLSLCNLLDRNDNPEESRMIFSTYPTMMNAIDDTKGKDGDRLFTPGHFDLIIIDESHRSIYKKYKSIFDYFDAYLIGLTATPRDEIDKNTYSIFDLENRVPTYAYEYEKAVEDGYLVDYRTIEVKSKVMEAGIKYDDLTQEEKEEYEMLFDDDESIGDEISSTAVNEWLFNADTIDLVLNKLMTEGLRIEGGEKLGKTIIFAKSSRHAKAIVERFNKLYPEYGGNFAKEVEHKTPYVDTIIDDFSDKDKMPQIAVSVDMLDTGIDIPEILNLVFFKKVRSKTKFWQMIGRGTRLCPDLLGVGQDKEEFLIFDFCNNFEFFRVNPKGFEGNNVETLTERLFNIKIALVKELQDIKYQEDEEYVNYRNDLVDELVEAVEALNEDGYLVRMHLPYVHKYKNREVWQSIGELAQNDIKQHIAPIVNSINDDELAKRFDLVMYTIQLAKIQNLGAKRGIKNVMQTAERLSKLGTIPEVKEKKAVIERVMTSEFWEEANIFDMDKVREDLRELLKYLEKVNQKIYYTNFNDMIISEESNGSMYNVNDLKSYRKKVEFYLREHQNDLAIYKLRNNKPLTEEDIKTLENVLFNELGSKSDYEKEYKETPVKVLVRKILGMDREAANEAFSEFLNNQNLNSKQIHFVKLIVDYIVKNGFIEDNRVLMEDPFRSVGSIIELFENNVTERNNLIKRINEIRKNIL</sequence>
<dbReference type="Pfam" id="PF04851">
    <property type="entry name" value="ResIII"/>
    <property type="match status" value="1"/>
</dbReference>
<dbReference type="Pfam" id="PF13643">
    <property type="entry name" value="DUF4145"/>
    <property type="match status" value="1"/>
</dbReference>
<dbReference type="Gene3D" id="3.40.50.300">
    <property type="entry name" value="P-loop containing nucleotide triphosphate hydrolases"/>
    <property type="match status" value="2"/>
</dbReference>
<evidence type="ECO:0000259" key="2">
    <source>
        <dbReference type="PROSITE" id="PS51192"/>
    </source>
</evidence>
<reference evidence="4" key="1">
    <citation type="submission" date="2019-11" db="EMBL/GenBank/DDBJ databases">
        <title>Characterization of Clostridium perfringens isolates from swine manure treated agricultural soils.</title>
        <authorList>
            <person name="Wushke S.T."/>
        </authorList>
    </citation>
    <scope>NUCLEOTIDE SEQUENCE</scope>
    <source>
        <strain evidence="4">X26</strain>
    </source>
</reference>
<dbReference type="Gene3D" id="3.90.1570.30">
    <property type="match status" value="1"/>
</dbReference>
<dbReference type="InterPro" id="IPR050742">
    <property type="entry name" value="Helicase_Restrict-Modif_Enz"/>
</dbReference>
<feature type="domain" description="Helicase ATP-binding" evidence="2">
    <location>
        <begin position="355"/>
        <end position="516"/>
    </location>
</feature>
<comment type="caution">
    <text evidence="4">The sequence shown here is derived from an EMBL/GenBank/DDBJ whole genome shotgun (WGS) entry which is preliminary data.</text>
</comment>
<dbReference type="SMART" id="SM00487">
    <property type="entry name" value="DEXDc"/>
    <property type="match status" value="1"/>
</dbReference>
<dbReference type="Pfam" id="PF04313">
    <property type="entry name" value="HSDR_N"/>
    <property type="match status" value="1"/>
</dbReference>
<keyword evidence="1" id="KW-0175">Coiled coil</keyword>
<feature type="domain" description="Helicase C-terminal" evidence="3">
    <location>
        <begin position="590"/>
        <end position="777"/>
    </location>
</feature>
<dbReference type="GO" id="GO:0005524">
    <property type="term" value="F:ATP binding"/>
    <property type="evidence" value="ECO:0007669"/>
    <property type="project" value="UniProtKB-KW"/>
</dbReference>
<accession>A0AAW9I0T2</accession>